<evidence type="ECO:0000313" key="1">
    <source>
        <dbReference type="EMBL" id="CAG8797196.1"/>
    </source>
</evidence>
<sequence length="120" mass="14055">MPQLCFSVCCHDLRPVVNEEAPQCYVNLMRKCWDKYPEKRPSAKDLCEIFAKWQSNENILLELNESKTVLENIEKSYYENKFKGGSKLINTREITEKLFEITLLSKEIDLLDVPDLGKRP</sequence>
<gene>
    <name evidence="1" type="ORF">SPELUC_LOCUS17739</name>
</gene>
<protein>
    <submittedName>
        <fullName evidence="1">7475_t:CDS:1</fullName>
    </submittedName>
</protein>
<proteinExistence type="predicted"/>
<feature type="non-terminal residue" evidence="1">
    <location>
        <position position="120"/>
    </location>
</feature>
<organism evidence="1 2">
    <name type="scientific">Cetraspora pellucida</name>
    <dbReference type="NCBI Taxonomy" id="1433469"/>
    <lineage>
        <taxon>Eukaryota</taxon>
        <taxon>Fungi</taxon>
        <taxon>Fungi incertae sedis</taxon>
        <taxon>Mucoromycota</taxon>
        <taxon>Glomeromycotina</taxon>
        <taxon>Glomeromycetes</taxon>
        <taxon>Diversisporales</taxon>
        <taxon>Gigasporaceae</taxon>
        <taxon>Cetraspora</taxon>
    </lineage>
</organism>
<accession>A0ACA9RJP1</accession>
<dbReference type="EMBL" id="CAJVPW010075555">
    <property type="protein sequence ID" value="CAG8797196.1"/>
    <property type="molecule type" value="Genomic_DNA"/>
</dbReference>
<comment type="caution">
    <text evidence="1">The sequence shown here is derived from an EMBL/GenBank/DDBJ whole genome shotgun (WGS) entry which is preliminary data.</text>
</comment>
<reference evidence="1" key="1">
    <citation type="submission" date="2021-06" db="EMBL/GenBank/DDBJ databases">
        <authorList>
            <person name="Kallberg Y."/>
            <person name="Tangrot J."/>
            <person name="Rosling A."/>
        </authorList>
    </citation>
    <scope>NUCLEOTIDE SEQUENCE</scope>
    <source>
        <strain evidence="1">28 12/20/2015</strain>
    </source>
</reference>
<keyword evidence="2" id="KW-1185">Reference proteome</keyword>
<name>A0ACA9RJP1_9GLOM</name>
<evidence type="ECO:0000313" key="2">
    <source>
        <dbReference type="Proteomes" id="UP000789366"/>
    </source>
</evidence>
<dbReference type="Proteomes" id="UP000789366">
    <property type="component" value="Unassembled WGS sequence"/>
</dbReference>